<dbReference type="InterPro" id="IPR033133">
    <property type="entry name" value="PUM-HD"/>
</dbReference>
<dbReference type="Gene3D" id="1.25.10.10">
    <property type="entry name" value="Leucine-rich Repeat Variant"/>
    <property type="match status" value="1"/>
</dbReference>
<evidence type="ECO:0000259" key="4">
    <source>
        <dbReference type="PROSITE" id="PS50303"/>
    </source>
</evidence>
<accession>A0A0V0Q8U2</accession>
<evidence type="ECO:0000313" key="6">
    <source>
        <dbReference type="Proteomes" id="UP000054937"/>
    </source>
</evidence>
<feature type="region of interest" description="Disordered" evidence="3">
    <location>
        <begin position="57"/>
        <end position="85"/>
    </location>
</feature>
<reference evidence="5 6" key="1">
    <citation type="journal article" date="2015" name="Sci. Rep.">
        <title>Genome of the facultative scuticociliatosis pathogen Pseudocohnilembus persalinus provides insight into its virulence through horizontal gene transfer.</title>
        <authorList>
            <person name="Xiong J."/>
            <person name="Wang G."/>
            <person name="Cheng J."/>
            <person name="Tian M."/>
            <person name="Pan X."/>
            <person name="Warren A."/>
            <person name="Jiang C."/>
            <person name="Yuan D."/>
            <person name="Miao W."/>
        </authorList>
    </citation>
    <scope>NUCLEOTIDE SEQUENCE [LARGE SCALE GENOMIC DNA]</scope>
    <source>
        <strain evidence="5">36N120E</strain>
    </source>
</reference>
<protein>
    <submittedName>
        <fullName evidence="5">Armadillo-type fold</fullName>
    </submittedName>
</protein>
<dbReference type="PROSITE" id="PS50302">
    <property type="entry name" value="PUM"/>
    <property type="match status" value="1"/>
</dbReference>
<dbReference type="SMART" id="SM00025">
    <property type="entry name" value="Pumilio"/>
    <property type="match status" value="2"/>
</dbReference>
<dbReference type="GO" id="GO:0005737">
    <property type="term" value="C:cytoplasm"/>
    <property type="evidence" value="ECO:0007669"/>
    <property type="project" value="TreeGrafter"/>
</dbReference>
<dbReference type="OrthoDB" id="668540at2759"/>
<dbReference type="AlphaFoldDB" id="A0A0V0Q8U2"/>
<dbReference type="Proteomes" id="UP000054937">
    <property type="component" value="Unassembled WGS sequence"/>
</dbReference>
<name>A0A0V0Q8U2_PSEPJ</name>
<dbReference type="EMBL" id="LDAU01000237">
    <property type="protein sequence ID" value="KRW98593.1"/>
    <property type="molecule type" value="Genomic_DNA"/>
</dbReference>
<organism evidence="5 6">
    <name type="scientific">Pseudocohnilembus persalinus</name>
    <name type="common">Ciliate</name>
    <dbReference type="NCBI Taxonomy" id="266149"/>
    <lineage>
        <taxon>Eukaryota</taxon>
        <taxon>Sar</taxon>
        <taxon>Alveolata</taxon>
        <taxon>Ciliophora</taxon>
        <taxon>Intramacronucleata</taxon>
        <taxon>Oligohymenophorea</taxon>
        <taxon>Scuticociliatia</taxon>
        <taxon>Philasterida</taxon>
        <taxon>Pseudocohnilembidae</taxon>
        <taxon>Pseudocohnilembus</taxon>
    </lineage>
</organism>
<evidence type="ECO:0000313" key="5">
    <source>
        <dbReference type="EMBL" id="KRW98593.1"/>
    </source>
</evidence>
<dbReference type="SUPFAM" id="SSF48371">
    <property type="entry name" value="ARM repeat"/>
    <property type="match status" value="1"/>
</dbReference>
<feature type="region of interest" description="Disordered" evidence="3">
    <location>
        <begin position="121"/>
        <end position="142"/>
    </location>
</feature>
<proteinExistence type="predicted"/>
<evidence type="ECO:0000256" key="1">
    <source>
        <dbReference type="ARBA" id="ARBA00022737"/>
    </source>
</evidence>
<feature type="compositionally biased region" description="Polar residues" evidence="3">
    <location>
        <begin position="121"/>
        <end position="137"/>
    </location>
</feature>
<dbReference type="PANTHER" id="PTHR12537">
    <property type="entry name" value="RNA BINDING PROTEIN PUMILIO-RELATED"/>
    <property type="match status" value="1"/>
</dbReference>
<dbReference type="GO" id="GO:0010608">
    <property type="term" value="P:post-transcriptional regulation of gene expression"/>
    <property type="evidence" value="ECO:0007669"/>
    <property type="project" value="TreeGrafter"/>
</dbReference>
<evidence type="ECO:0000256" key="3">
    <source>
        <dbReference type="SAM" id="MobiDB-lite"/>
    </source>
</evidence>
<feature type="repeat" description="Pumilio" evidence="2">
    <location>
        <begin position="215"/>
        <end position="250"/>
    </location>
</feature>
<keyword evidence="1" id="KW-0677">Repeat</keyword>
<dbReference type="InterPro" id="IPR016024">
    <property type="entry name" value="ARM-type_fold"/>
</dbReference>
<dbReference type="InterPro" id="IPR001313">
    <property type="entry name" value="Pumilio_RNA-bd_rpt"/>
</dbReference>
<dbReference type="InterPro" id="IPR011989">
    <property type="entry name" value="ARM-like"/>
</dbReference>
<dbReference type="Pfam" id="PF00806">
    <property type="entry name" value="PUF"/>
    <property type="match status" value="2"/>
</dbReference>
<feature type="compositionally biased region" description="Low complexity" evidence="3">
    <location>
        <begin position="57"/>
        <end position="81"/>
    </location>
</feature>
<feature type="domain" description="PUM-HD" evidence="4">
    <location>
        <begin position="155"/>
        <end position="271"/>
    </location>
</feature>
<dbReference type="GO" id="GO:0003729">
    <property type="term" value="F:mRNA binding"/>
    <property type="evidence" value="ECO:0007669"/>
    <property type="project" value="TreeGrafter"/>
</dbReference>
<keyword evidence="6" id="KW-1185">Reference proteome</keyword>
<comment type="caution">
    <text evidence="5">The sequence shown here is derived from an EMBL/GenBank/DDBJ whole genome shotgun (WGS) entry which is preliminary data.</text>
</comment>
<dbReference type="InParanoid" id="A0A0V0Q8U2"/>
<dbReference type="PROSITE" id="PS50303">
    <property type="entry name" value="PUM_HD"/>
    <property type="match status" value="1"/>
</dbReference>
<gene>
    <name evidence="5" type="ORF">PPERSA_06397</name>
</gene>
<sequence>MCLKYNYGSEYNTEDIHNNKVNMGPVIQGLGMYAQNNQKMMQINLMNSSQHIQSPVMQNGNNQQNQMSNQRFQMQQQQSSNLHQSPIRRQEQTQGFYYGNQDKDQINEGVSPVKIQKFSHFNNPQTQENYMDNNNSVDYDKMSPTRLNQQMSQLQLSQQQSSQFSVNDGQDQEFKEYKDIKGQIQQMSKINGGSRILQRFFHHCQKYEIDLVLDEIYDYLPQLVVDQYGNYMFQSLIQVSTVEQRHRILEKDFRQRAIEVIIQSDTISETG</sequence>
<evidence type="ECO:0000256" key="2">
    <source>
        <dbReference type="PROSITE-ProRule" id="PRU00317"/>
    </source>
</evidence>